<reference evidence="3" key="1">
    <citation type="journal article" date="2017" name="Nat. Commun.">
        <title>The asparagus genome sheds light on the origin and evolution of a young Y chromosome.</title>
        <authorList>
            <person name="Harkess A."/>
            <person name="Zhou J."/>
            <person name="Xu C."/>
            <person name="Bowers J.E."/>
            <person name="Van der Hulst R."/>
            <person name="Ayyampalayam S."/>
            <person name="Mercati F."/>
            <person name="Riccardi P."/>
            <person name="McKain M.R."/>
            <person name="Kakrana A."/>
            <person name="Tang H."/>
            <person name="Ray J."/>
            <person name="Groenendijk J."/>
            <person name="Arikit S."/>
            <person name="Mathioni S.M."/>
            <person name="Nakano M."/>
            <person name="Shan H."/>
            <person name="Telgmann-Rauber A."/>
            <person name="Kanno A."/>
            <person name="Yue Z."/>
            <person name="Chen H."/>
            <person name="Li W."/>
            <person name="Chen Y."/>
            <person name="Xu X."/>
            <person name="Zhang Y."/>
            <person name="Luo S."/>
            <person name="Chen H."/>
            <person name="Gao J."/>
            <person name="Mao Z."/>
            <person name="Pires J.C."/>
            <person name="Luo M."/>
            <person name="Kudrna D."/>
            <person name="Wing R.A."/>
            <person name="Meyers B.C."/>
            <person name="Yi K."/>
            <person name="Kong H."/>
            <person name="Lavrijsen P."/>
            <person name="Sunseri F."/>
            <person name="Falavigna A."/>
            <person name="Ye Y."/>
            <person name="Leebens-Mack J.H."/>
            <person name="Chen G."/>
        </authorList>
    </citation>
    <scope>NUCLEOTIDE SEQUENCE [LARGE SCALE GENOMIC DNA]</scope>
    <source>
        <strain evidence="3">cv. DH0086</strain>
    </source>
</reference>
<feature type="compositionally biased region" description="Basic and acidic residues" evidence="1">
    <location>
        <begin position="19"/>
        <end position="39"/>
    </location>
</feature>
<proteinExistence type="predicted"/>
<feature type="region of interest" description="Disordered" evidence="1">
    <location>
        <begin position="1"/>
        <end position="51"/>
    </location>
</feature>
<sequence length="122" mass="12840">MAARDNIGGGGDEEEEQEDRLMLVERKAGEGDDGVGGKDEEGEEEATGDGQGIGELVCKLWRSMTAKGQRVRGFTDRSLAGIFKGQEVSEGGAKANGFAYSGGQGEKEQLGLQLPSVVVMMT</sequence>
<gene>
    <name evidence="2" type="ORF">A4U43_C07F16120</name>
</gene>
<name>A0A5P1ECB4_ASPOF</name>
<evidence type="ECO:0000256" key="1">
    <source>
        <dbReference type="SAM" id="MobiDB-lite"/>
    </source>
</evidence>
<protein>
    <submittedName>
        <fullName evidence="2">Uncharacterized protein</fullName>
    </submittedName>
</protein>
<keyword evidence="3" id="KW-1185">Reference proteome</keyword>
<dbReference type="AlphaFoldDB" id="A0A5P1ECB4"/>
<dbReference type="Gramene" id="ONK63525">
    <property type="protein sequence ID" value="ONK63525"/>
    <property type="gene ID" value="A4U43_C07F16120"/>
</dbReference>
<evidence type="ECO:0000313" key="2">
    <source>
        <dbReference type="EMBL" id="ONK63525.1"/>
    </source>
</evidence>
<dbReference type="Proteomes" id="UP000243459">
    <property type="component" value="Chromosome 7"/>
</dbReference>
<accession>A0A5P1ECB4</accession>
<evidence type="ECO:0000313" key="3">
    <source>
        <dbReference type="Proteomes" id="UP000243459"/>
    </source>
</evidence>
<dbReference type="EMBL" id="CM007387">
    <property type="protein sequence ID" value="ONK63525.1"/>
    <property type="molecule type" value="Genomic_DNA"/>
</dbReference>
<organism evidence="2 3">
    <name type="scientific">Asparagus officinalis</name>
    <name type="common">Garden asparagus</name>
    <dbReference type="NCBI Taxonomy" id="4686"/>
    <lineage>
        <taxon>Eukaryota</taxon>
        <taxon>Viridiplantae</taxon>
        <taxon>Streptophyta</taxon>
        <taxon>Embryophyta</taxon>
        <taxon>Tracheophyta</taxon>
        <taxon>Spermatophyta</taxon>
        <taxon>Magnoliopsida</taxon>
        <taxon>Liliopsida</taxon>
        <taxon>Asparagales</taxon>
        <taxon>Asparagaceae</taxon>
        <taxon>Asparagoideae</taxon>
        <taxon>Asparagus</taxon>
    </lineage>
</organism>